<proteinExistence type="predicted"/>
<feature type="compositionally biased region" description="Polar residues" evidence="1">
    <location>
        <begin position="237"/>
        <end position="261"/>
    </location>
</feature>
<keyword evidence="4" id="KW-1185">Reference proteome</keyword>
<accession>A0A4S8M5H6</accession>
<dbReference type="EMBL" id="ML179154">
    <property type="protein sequence ID" value="THU97487.1"/>
    <property type="molecule type" value="Genomic_DNA"/>
</dbReference>
<feature type="compositionally biased region" description="Low complexity" evidence="1">
    <location>
        <begin position="222"/>
        <end position="236"/>
    </location>
</feature>
<evidence type="ECO:0000256" key="1">
    <source>
        <dbReference type="SAM" id="MobiDB-lite"/>
    </source>
</evidence>
<organism evidence="3 4">
    <name type="scientific">Dendrothele bispora (strain CBS 962.96)</name>
    <dbReference type="NCBI Taxonomy" id="1314807"/>
    <lineage>
        <taxon>Eukaryota</taxon>
        <taxon>Fungi</taxon>
        <taxon>Dikarya</taxon>
        <taxon>Basidiomycota</taxon>
        <taxon>Agaricomycotina</taxon>
        <taxon>Agaricomycetes</taxon>
        <taxon>Agaricomycetidae</taxon>
        <taxon>Agaricales</taxon>
        <taxon>Agaricales incertae sedis</taxon>
        <taxon>Dendrothele</taxon>
    </lineage>
</organism>
<reference evidence="3 4" key="1">
    <citation type="journal article" date="2019" name="Nat. Ecol. Evol.">
        <title>Megaphylogeny resolves global patterns of mushroom evolution.</title>
        <authorList>
            <person name="Varga T."/>
            <person name="Krizsan K."/>
            <person name="Foldi C."/>
            <person name="Dima B."/>
            <person name="Sanchez-Garcia M."/>
            <person name="Sanchez-Ramirez S."/>
            <person name="Szollosi G.J."/>
            <person name="Szarkandi J.G."/>
            <person name="Papp V."/>
            <person name="Albert L."/>
            <person name="Andreopoulos W."/>
            <person name="Angelini C."/>
            <person name="Antonin V."/>
            <person name="Barry K.W."/>
            <person name="Bougher N.L."/>
            <person name="Buchanan P."/>
            <person name="Buyck B."/>
            <person name="Bense V."/>
            <person name="Catcheside P."/>
            <person name="Chovatia M."/>
            <person name="Cooper J."/>
            <person name="Damon W."/>
            <person name="Desjardin D."/>
            <person name="Finy P."/>
            <person name="Geml J."/>
            <person name="Haridas S."/>
            <person name="Hughes K."/>
            <person name="Justo A."/>
            <person name="Karasinski D."/>
            <person name="Kautmanova I."/>
            <person name="Kiss B."/>
            <person name="Kocsube S."/>
            <person name="Kotiranta H."/>
            <person name="LaButti K.M."/>
            <person name="Lechner B.E."/>
            <person name="Liimatainen K."/>
            <person name="Lipzen A."/>
            <person name="Lukacs Z."/>
            <person name="Mihaltcheva S."/>
            <person name="Morgado L.N."/>
            <person name="Niskanen T."/>
            <person name="Noordeloos M.E."/>
            <person name="Ohm R.A."/>
            <person name="Ortiz-Santana B."/>
            <person name="Ovrebo C."/>
            <person name="Racz N."/>
            <person name="Riley R."/>
            <person name="Savchenko A."/>
            <person name="Shiryaev A."/>
            <person name="Soop K."/>
            <person name="Spirin V."/>
            <person name="Szebenyi C."/>
            <person name="Tomsovsky M."/>
            <person name="Tulloss R.E."/>
            <person name="Uehling J."/>
            <person name="Grigoriev I.V."/>
            <person name="Vagvolgyi C."/>
            <person name="Papp T."/>
            <person name="Martin F.M."/>
            <person name="Miettinen O."/>
            <person name="Hibbett D.S."/>
            <person name="Nagy L.G."/>
        </authorList>
    </citation>
    <scope>NUCLEOTIDE SEQUENCE [LARGE SCALE GENOMIC DNA]</scope>
    <source>
        <strain evidence="3 4">CBS 962.96</strain>
    </source>
</reference>
<feature type="compositionally biased region" description="Low complexity" evidence="1">
    <location>
        <begin position="88"/>
        <end position="98"/>
    </location>
</feature>
<feature type="transmembrane region" description="Helical" evidence="2">
    <location>
        <begin position="501"/>
        <end position="522"/>
    </location>
</feature>
<keyword evidence="2" id="KW-0472">Membrane</keyword>
<feature type="region of interest" description="Disordered" evidence="1">
    <location>
        <begin position="217"/>
        <end position="292"/>
    </location>
</feature>
<dbReference type="Proteomes" id="UP000297245">
    <property type="component" value="Unassembled WGS sequence"/>
</dbReference>
<feature type="compositionally biased region" description="Low complexity" evidence="1">
    <location>
        <begin position="267"/>
        <end position="279"/>
    </location>
</feature>
<feature type="region of interest" description="Disordered" evidence="1">
    <location>
        <begin position="143"/>
        <end position="182"/>
    </location>
</feature>
<keyword evidence="2" id="KW-0812">Transmembrane</keyword>
<dbReference type="AlphaFoldDB" id="A0A4S8M5H6"/>
<feature type="region of interest" description="Disordered" evidence="1">
    <location>
        <begin position="560"/>
        <end position="591"/>
    </location>
</feature>
<feature type="region of interest" description="Disordered" evidence="1">
    <location>
        <begin position="1"/>
        <end position="100"/>
    </location>
</feature>
<feature type="compositionally biased region" description="Polar residues" evidence="1">
    <location>
        <begin position="565"/>
        <end position="578"/>
    </location>
</feature>
<evidence type="ECO:0000313" key="4">
    <source>
        <dbReference type="Proteomes" id="UP000297245"/>
    </source>
</evidence>
<feature type="compositionally biased region" description="Polar residues" evidence="1">
    <location>
        <begin position="172"/>
        <end position="182"/>
    </location>
</feature>
<keyword evidence="2" id="KW-1133">Transmembrane helix</keyword>
<gene>
    <name evidence="3" type="ORF">K435DRAFT_857524</name>
</gene>
<feature type="compositionally biased region" description="Low complexity" evidence="1">
    <location>
        <begin position="145"/>
        <end position="170"/>
    </location>
</feature>
<feature type="region of interest" description="Disordered" evidence="1">
    <location>
        <begin position="108"/>
        <end position="127"/>
    </location>
</feature>
<feature type="compositionally biased region" description="Basic and acidic residues" evidence="1">
    <location>
        <begin position="12"/>
        <end position="28"/>
    </location>
</feature>
<sequence>MLDFLFPSSRTRSRDVYEKLEAGADKPRPTPSAPMSLQPKKPQPKLQLNTSIIGNPVLPTAPQSITGFDDIDGRWVPRPNNPSPRSPSSPSSSRSGPSAIAWLRPQNSQGTLSSEDAEQYSHPTVLSAPARAALRNRHLYPMDRSVSSPAASPSTPMAPSPSSSQRAARSTPLHTRSSLSLRSDAQSQLNYMNAHAPGYPILVKPLSPIQELEYFPETPRRTVPLPADPDTTPTPTSFGSKASNSSEQTARPSPARSNPFISRTPKRSLSQSSSRSNASEAPSIPPLDLQPAFPGAHPIYDVSVPPSLPPPLPRPKKALTLPIHPMPTIEAAHSSAEFDGTEGDYSRGSLHADSFVTANESTPRMMRLSLSSPADIVEVNLTDEIGLAYPVAYPVDEFPEEYREAAGSLFQLSDPNTILGGGGDRPNSRRLSTPLSFHLPTPTPTVALGAVPHENASVSQSTSESFIQRRWDKDAGFSSGSALGSVRFKSPKKEWIYTTPAFWAFWFGFVCPVLWLVGGWHFTRYGELPPKKTVWEFYFNPKTFFGSKEWWTMGRCWGGRRKKSSTTAAGENVTENGNGTAGPPPPERTVPEVIRDPVTEDVDLEKGMGMGMGKGKGRDQQLPPLPRWIREKQSTESKVFKRSLRGISFGYPFIPRPPPVSPSPQSPSQSAPGALHRCWLMFMFIVTKPNRLFDQVYVVKLTHIKGKKEGRRMMFDPWIQRCRYAFCYAILVFMALLAAASTFLIVYNTRTLR</sequence>
<feature type="transmembrane region" description="Helical" evidence="2">
    <location>
        <begin position="722"/>
        <end position="747"/>
    </location>
</feature>
<protein>
    <submittedName>
        <fullName evidence="3">Uncharacterized protein</fullName>
    </submittedName>
</protein>
<name>A0A4S8M5H6_DENBC</name>
<feature type="compositionally biased region" description="Low complexity" evidence="1">
    <location>
        <begin position="37"/>
        <end position="48"/>
    </location>
</feature>
<evidence type="ECO:0000256" key="2">
    <source>
        <dbReference type="SAM" id="Phobius"/>
    </source>
</evidence>
<dbReference type="OrthoDB" id="3251367at2759"/>
<evidence type="ECO:0000313" key="3">
    <source>
        <dbReference type="EMBL" id="THU97487.1"/>
    </source>
</evidence>